<name>A0A0C9W6H6_9AGAM</name>
<dbReference type="PROSITE" id="PS50157">
    <property type="entry name" value="ZINC_FINGER_C2H2_2"/>
    <property type="match status" value="1"/>
</dbReference>
<gene>
    <name evidence="4" type="ORF">HYDPIDRAFT_168929</name>
</gene>
<dbReference type="GO" id="GO:0008270">
    <property type="term" value="F:zinc ion binding"/>
    <property type="evidence" value="ECO:0007669"/>
    <property type="project" value="UniProtKB-KW"/>
</dbReference>
<reference evidence="4 5" key="1">
    <citation type="submission" date="2014-04" db="EMBL/GenBank/DDBJ databases">
        <title>Evolutionary Origins and Diversification of the Mycorrhizal Mutualists.</title>
        <authorList>
            <consortium name="DOE Joint Genome Institute"/>
            <consortium name="Mycorrhizal Genomics Consortium"/>
            <person name="Kohler A."/>
            <person name="Kuo A."/>
            <person name="Nagy L.G."/>
            <person name="Floudas D."/>
            <person name="Copeland A."/>
            <person name="Barry K.W."/>
            <person name="Cichocki N."/>
            <person name="Veneault-Fourrey C."/>
            <person name="LaButti K."/>
            <person name="Lindquist E.A."/>
            <person name="Lipzen A."/>
            <person name="Lundell T."/>
            <person name="Morin E."/>
            <person name="Murat C."/>
            <person name="Riley R."/>
            <person name="Ohm R."/>
            <person name="Sun H."/>
            <person name="Tunlid A."/>
            <person name="Henrissat B."/>
            <person name="Grigoriev I.V."/>
            <person name="Hibbett D.S."/>
            <person name="Martin F."/>
        </authorList>
    </citation>
    <scope>NUCLEOTIDE SEQUENCE [LARGE SCALE GENOMIC DNA]</scope>
    <source>
        <strain evidence="4 5">MD-312</strain>
    </source>
</reference>
<evidence type="ECO:0000256" key="2">
    <source>
        <dbReference type="SAM" id="MobiDB-lite"/>
    </source>
</evidence>
<feature type="domain" description="C2H2-type" evidence="3">
    <location>
        <begin position="5"/>
        <end position="35"/>
    </location>
</feature>
<dbReference type="HOGENOM" id="CLU_068731_0_1_1"/>
<proteinExistence type="predicted"/>
<accession>A0A0C9W6H6</accession>
<keyword evidence="5" id="KW-1185">Reference proteome</keyword>
<dbReference type="Proteomes" id="UP000053820">
    <property type="component" value="Unassembled WGS sequence"/>
</dbReference>
<evidence type="ECO:0000259" key="3">
    <source>
        <dbReference type="PROSITE" id="PS50157"/>
    </source>
</evidence>
<feature type="compositionally biased region" description="Basic and acidic residues" evidence="2">
    <location>
        <begin position="231"/>
        <end position="240"/>
    </location>
</feature>
<protein>
    <recommendedName>
        <fullName evidence="3">C2H2-type domain-containing protein</fullName>
    </recommendedName>
</protein>
<dbReference type="InterPro" id="IPR013087">
    <property type="entry name" value="Znf_C2H2_type"/>
</dbReference>
<organism evidence="4 5">
    <name type="scientific">Hydnomerulius pinastri MD-312</name>
    <dbReference type="NCBI Taxonomy" id="994086"/>
    <lineage>
        <taxon>Eukaryota</taxon>
        <taxon>Fungi</taxon>
        <taxon>Dikarya</taxon>
        <taxon>Basidiomycota</taxon>
        <taxon>Agaricomycotina</taxon>
        <taxon>Agaricomycetes</taxon>
        <taxon>Agaricomycetidae</taxon>
        <taxon>Boletales</taxon>
        <taxon>Boletales incertae sedis</taxon>
        <taxon>Leucogyrophana</taxon>
    </lineage>
</organism>
<dbReference type="EMBL" id="KN839854">
    <property type="protein sequence ID" value="KIJ62523.1"/>
    <property type="molecule type" value="Genomic_DNA"/>
</dbReference>
<evidence type="ECO:0000313" key="5">
    <source>
        <dbReference type="Proteomes" id="UP000053820"/>
    </source>
</evidence>
<feature type="compositionally biased region" description="Basic residues" evidence="2">
    <location>
        <begin position="137"/>
        <end position="148"/>
    </location>
</feature>
<keyword evidence="1" id="KW-0863">Zinc-finger</keyword>
<keyword evidence="1" id="KW-0479">Metal-binding</keyword>
<feature type="region of interest" description="Disordered" evidence="2">
    <location>
        <begin position="68"/>
        <end position="99"/>
    </location>
</feature>
<feature type="region of interest" description="Disordered" evidence="2">
    <location>
        <begin position="116"/>
        <end position="240"/>
    </location>
</feature>
<dbReference type="AlphaFoldDB" id="A0A0C9W6H6"/>
<dbReference type="OrthoDB" id="2648637at2759"/>
<feature type="compositionally biased region" description="Pro residues" evidence="2">
    <location>
        <begin position="178"/>
        <end position="194"/>
    </location>
</feature>
<evidence type="ECO:0000313" key="4">
    <source>
        <dbReference type="EMBL" id="KIJ62523.1"/>
    </source>
</evidence>
<sequence length="240" mass="26421">MPDETFCQTCVCGRTFTGISAFTRHERGCKRGKKRLSGALARAREVYQSKRIRIQEPVDQAAILETDLDPEPGNLSQHNRHGHDRPNLATTGNLPQPATEHLAGATTSLQVATTETKVDEAGGEPQSNDDGLSLAQRRPRRLNRRLPTRFRDFVPEPHMPLPPAEVQANSDHVELADPPHPPSSSVPPPLPPAHAPSHQKIKTQLNSFGLFRLYDANSLPTHDPDTNDPSDDVKDGKGRE</sequence>
<evidence type="ECO:0000256" key="1">
    <source>
        <dbReference type="PROSITE-ProRule" id="PRU00042"/>
    </source>
</evidence>
<keyword evidence="1" id="KW-0862">Zinc</keyword>